<evidence type="ECO:0000256" key="8">
    <source>
        <dbReference type="ARBA" id="ARBA00023180"/>
    </source>
</evidence>
<comment type="caution">
    <text evidence="15">The sequence shown here is derived from an EMBL/GenBank/DDBJ whole genome shotgun (WGS) entry which is preliminary data.</text>
</comment>
<dbReference type="InterPro" id="IPR019803">
    <property type="entry name" value="Glypican_CS"/>
</dbReference>
<evidence type="ECO:0000256" key="9">
    <source>
        <dbReference type="ARBA" id="ARBA00023207"/>
    </source>
</evidence>
<keyword evidence="14" id="KW-1133">Transmembrane helix</keyword>
<feature type="compositionally biased region" description="Basic and acidic residues" evidence="13">
    <location>
        <begin position="568"/>
        <end position="587"/>
    </location>
</feature>
<feature type="compositionally biased region" description="Polar residues" evidence="13">
    <location>
        <begin position="444"/>
        <end position="456"/>
    </location>
</feature>
<accession>A0AAV7LH87</accession>
<evidence type="ECO:0000256" key="3">
    <source>
        <dbReference type="ARBA" id="ARBA00022475"/>
    </source>
</evidence>
<feature type="region of interest" description="Disordered" evidence="13">
    <location>
        <begin position="566"/>
        <end position="608"/>
    </location>
</feature>
<keyword evidence="9 12" id="KW-0357">Heparan sulfate</keyword>
<keyword evidence="6 12" id="KW-0654">Proteoglycan</keyword>
<feature type="compositionally biased region" description="Acidic residues" evidence="13">
    <location>
        <begin position="588"/>
        <end position="597"/>
    </location>
</feature>
<dbReference type="GO" id="GO:0090263">
    <property type="term" value="P:positive regulation of canonical Wnt signaling pathway"/>
    <property type="evidence" value="ECO:0007669"/>
    <property type="project" value="TreeGrafter"/>
</dbReference>
<organism evidence="15 16">
    <name type="scientific">Pleurodeles waltl</name>
    <name type="common">Iberian ribbed newt</name>
    <dbReference type="NCBI Taxonomy" id="8319"/>
    <lineage>
        <taxon>Eukaryota</taxon>
        <taxon>Metazoa</taxon>
        <taxon>Chordata</taxon>
        <taxon>Craniata</taxon>
        <taxon>Vertebrata</taxon>
        <taxon>Euteleostomi</taxon>
        <taxon>Amphibia</taxon>
        <taxon>Batrachia</taxon>
        <taxon>Caudata</taxon>
        <taxon>Salamandroidea</taxon>
        <taxon>Salamandridae</taxon>
        <taxon>Pleurodelinae</taxon>
        <taxon>Pleurodeles</taxon>
    </lineage>
</organism>
<dbReference type="EMBL" id="JANPWB010000015">
    <property type="protein sequence ID" value="KAJ1089839.1"/>
    <property type="molecule type" value="Genomic_DNA"/>
</dbReference>
<evidence type="ECO:0000256" key="5">
    <source>
        <dbReference type="ARBA" id="ARBA00022729"/>
    </source>
</evidence>
<evidence type="ECO:0000313" key="16">
    <source>
        <dbReference type="Proteomes" id="UP001066276"/>
    </source>
</evidence>
<evidence type="ECO:0000256" key="4">
    <source>
        <dbReference type="ARBA" id="ARBA00022622"/>
    </source>
</evidence>
<dbReference type="GO" id="GO:1905475">
    <property type="term" value="P:regulation of protein localization to membrane"/>
    <property type="evidence" value="ECO:0007669"/>
    <property type="project" value="TreeGrafter"/>
</dbReference>
<dbReference type="PROSITE" id="PS01207">
    <property type="entry name" value="GLYPICAN"/>
    <property type="match status" value="1"/>
</dbReference>
<dbReference type="Pfam" id="PF01153">
    <property type="entry name" value="Glypican"/>
    <property type="match status" value="1"/>
</dbReference>
<reference evidence="15" key="1">
    <citation type="journal article" date="2022" name="bioRxiv">
        <title>Sequencing and chromosome-scale assembly of the giantPleurodeles waltlgenome.</title>
        <authorList>
            <person name="Brown T."/>
            <person name="Elewa A."/>
            <person name="Iarovenko S."/>
            <person name="Subramanian E."/>
            <person name="Araus A.J."/>
            <person name="Petzold A."/>
            <person name="Susuki M."/>
            <person name="Suzuki K.-i.T."/>
            <person name="Hayashi T."/>
            <person name="Toyoda A."/>
            <person name="Oliveira C."/>
            <person name="Osipova E."/>
            <person name="Leigh N.D."/>
            <person name="Simon A."/>
            <person name="Yun M.H."/>
        </authorList>
    </citation>
    <scope>NUCLEOTIDE SEQUENCE</scope>
    <source>
        <strain evidence="15">20211129_DDA</strain>
        <tissue evidence="15">Liver</tissue>
    </source>
</reference>
<evidence type="ECO:0000256" key="14">
    <source>
        <dbReference type="SAM" id="Phobius"/>
    </source>
</evidence>
<dbReference type="PANTHER" id="PTHR10822">
    <property type="entry name" value="GLYPICAN"/>
    <property type="match status" value="1"/>
</dbReference>
<evidence type="ECO:0000256" key="12">
    <source>
        <dbReference type="RuleBase" id="RU003519"/>
    </source>
</evidence>
<comment type="function">
    <text evidence="12">Cell surface proteoglycan.</text>
</comment>
<gene>
    <name evidence="15" type="ORF">NDU88_002983</name>
</gene>
<dbReference type="PANTHER" id="PTHR10822:SF19">
    <property type="entry name" value="GLYPICAN-5"/>
    <property type="match status" value="1"/>
</dbReference>
<evidence type="ECO:0000313" key="15">
    <source>
        <dbReference type="EMBL" id="KAJ1089839.1"/>
    </source>
</evidence>
<keyword evidence="3" id="KW-1003">Cell membrane</keyword>
<evidence type="ECO:0008006" key="17">
    <source>
        <dbReference type="Google" id="ProtNLM"/>
    </source>
</evidence>
<dbReference type="Proteomes" id="UP001066276">
    <property type="component" value="Chromosome 11"/>
</dbReference>
<feature type="transmembrane region" description="Helical" evidence="14">
    <location>
        <begin position="72"/>
        <end position="91"/>
    </location>
</feature>
<keyword evidence="14" id="KW-0812">Transmembrane</keyword>
<evidence type="ECO:0000256" key="6">
    <source>
        <dbReference type="ARBA" id="ARBA00022974"/>
    </source>
</evidence>
<evidence type="ECO:0000256" key="2">
    <source>
        <dbReference type="ARBA" id="ARBA00010260"/>
    </source>
</evidence>
<dbReference type="GO" id="GO:0009986">
    <property type="term" value="C:cell surface"/>
    <property type="evidence" value="ECO:0007669"/>
    <property type="project" value="TreeGrafter"/>
</dbReference>
<dbReference type="GO" id="GO:0005886">
    <property type="term" value="C:plasma membrane"/>
    <property type="evidence" value="ECO:0007669"/>
    <property type="project" value="UniProtKB-SubCell"/>
</dbReference>
<dbReference type="GO" id="GO:0098552">
    <property type="term" value="C:side of membrane"/>
    <property type="evidence" value="ECO:0007669"/>
    <property type="project" value="UniProtKB-KW"/>
</dbReference>
<keyword evidence="4 12" id="KW-0336">GPI-anchor</keyword>
<feature type="non-terminal residue" evidence="15">
    <location>
        <position position="608"/>
    </location>
</feature>
<evidence type="ECO:0000256" key="10">
    <source>
        <dbReference type="ARBA" id="ARBA00023288"/>
    </source>
</evidence>
<feature type="region of interest" description="Disordered" evidence="13">
    <location>
        <begin position="444"/>
        <end position="466"/>
    </location>
</feature>
<protein>
    <recommendedName>
        <fullName evidence="17">Glypican-5</fullName>
    </recommendedName>
</protein>
<keyword evidence="16" id="KW-1185">Reference proteome</keyword>
<dbReference type="GO" id="GO:0005576">
    <property type="term" value="C:extracellular region"/>
    <property type="evidence" value="ECO:0007669"/>
    <property type="project" value="TreeGrafter"/>
</dbReference>
<keyword evidence="10 12" id="KW-0449">Lipoprotein</keyword>
<name>A0AAV7LH87_PLEWA</name>
<comment type="similarity">
    <text evidence="2 11">Belongs to the glypican family.</text>
</comment>
<evidence type="ECO:0000256" key="13">
    <source>
        <dbReference type="SAM" id="MobiDB-lite"/>
    </source>
</evidence>
<dbReference type="GO" id="GO:0016477">
    <property type="term" value="P:cell migration"/>
    <property type="evidence" value="ECO:0007669"/>
    <property type="project" value="TreeGrafter"/>
</dbReference>
<dbReference type="InterPro" id="IPR001863">
    <property type="entry name" value="Glypican"/>
</dbReference>
<sequence length="608" mass="67814">MPRCQGCGEQRVSRRGVREVQEPGVYWGLKKQGVLKRSRNDEWRGGCLQRGLLTGDLVGGPKRVPSGLRSPLLLLLGSGTPLLLILLLPPVGGVKSPSCHEVRTSFQIRQIGPLKLVPEVPAAESDLQICHLRAPTCCTKKMEEYYQTAVRRELVQNIRSLNFELKFLIVDHITEFQEAFESLVRFAVNHTNSLFASAYRGMAREAVEPVKELYTDVSLYILGAETTVENAALRFFDSLFPLVYSRLINPGIIDLSEEYTECLRLTRQDINPFGQYYKAMIAELSKSLWASRVLSQALNMGIEVINLTEHVTITKECSRALVKMQYCPHCQGLTLIRPCVGYCLNVMRGCMASVAELDSHWRDYISTLEYLSNEIAGSHGLEQALLGIRGVVNEAILYAQLNGPQLSATVDKVCGHPEERAVKSSPDIMVQMEEEVAPESLVSAHSHSTTINNKRSSLPLKASKNDKPRSLKKISREFISSIKRLRTFYASIAERLCDGDLVVRDSSTCWNGQDVVESYTNRVVSNGLKAQINNPEMKVRGPDLLITNMIDKLQYFTQIGPQKKKTKLEKLIPTEDGSGDERSKAEENSGDCDDEDGCQGSGDIVQRT</sequence>
<evidence type="ECO:0000256" key="11">
    <source>
        <dbReference type="RuleBase" id="RU003518"/>
    </source>
</evidence>
<dbReference type="AlphaFoldDB" id="A0AAV7LH87"/>
<keyword evidence="8" id="KW-0325">Glycoprotein</keyword>
<proteinExistence type="inferred from homology"/>
<comment type="subcellular location">
    <subcellularLocation>
        <location evidence="1 12">Cell membrane</location>
        <topology evidence="1 12">Lipid-anchor</topology>
        <topology evidence="1 12">GPI-anchor</topology>
    </subcellularLocation>
</comment>
<keyword evidence="7 12" id="KW-0472">Membrane</keyword>
<evidence type="ECO:0000256" key="7">
    <source>
        <dbReference type="ARBA" id="ARBA00023136"/>
    </source>
</evidence>
<keyword evidence="5" id="KW-0732">Signal</keyword>
<evidence type="ECO:0000256" key="1">
    <source>
        <dbReference type="ARBA" id="ARBA00004609"/>
    </source>
</evidence>